<dbReference type="EMBL" id="JACJSK010000002">
    <property type="protein sequence ID" value="MBD2542553.1"/>
    <property type="molecule type" value="Genomic_DNA"/>
</dbReference>
<protein>
    <submittedName>
        <fullName evidence="1">Glycosyltransferase family 2 protein</fullName>
    </submittedName>
</protein>
<dbReference type="RefSeq" id="WP_054464568.1">
    <property type="nucleotide sequence ID" value="NZ_JACJSK010000002.1"/>
</dbReference>
<keyword evidence="2" id="KW-1185">Reference proteome</keyword>
<dbReference type="InterPro" id="IPR029044">
    <property type="entry name" value="Nucleotide-diphossugar_trans"/>
</dbReference>
<comment type="caution">
    <text evidence="1">The sequence shown here is derived from an EMBL/GenBank/DDBJ whole genome shotgun (WGS) entry which is preliminary data.</text>
</comment>
<dbReference type="Proteomes" id="UP000641954">
    <property type="component" value="Unassembled WGS sequence"/>
</dbReference>
<evidence type="ECO:0000313" key="1">
    <source>
        <dbReference type="EMBL" id="MBD2542553.1"/>
    </source>
</evidence>
<dbReference type="Gene3D" id="3.90.550.10">
    <property type="entry name" value="Spore Coat Polysaccharide Biosynthesis Protein SpsA, Chain A"/>
    <property type="match status" value="1"/>
</dbReference>
<name>A0ABR8E779_9CYAN</name>
<sequence>MTDWQSKTPVAFLIFNRPDTTEKVFEAIRQAKPPKLLVVADGPRADKPGEAEKCAAARAIIDRVDWDCEVIKNYADANMGCKRRVSSGLDWVFETVEAAIILEDDCLPHPTFFRFSDELLEKYRDDQRIMAISGTNTLEEWKSNIQSYHFAYFGMIWGWASWRRAWSYYDVEMKLWAEPEMKHRIRDILGNDQQYNRVKQAFDGIYKGQDTWDFQWFFARVSQSGLSVIPSVNLISNIGFTAEGTHTTAPTEGISNLSLGSMSFPLRSPYGVGIDREYSQRHNQKFMPKSLPQRIVGKIKRIFRGK</sequence>
<proteinExistence type="predicted"/>
<gene>
    <name evidence="1" type="ORF">H6G72_01450</name>
</gene>
<evidence type="ECO:0000313" key="2">
    <source>
        <dbReference type="Proteomes" id="UP000641954"/>
    </source>
</evidence>
<reference evidence="1 2" key="1">
    <citation type="journal article" date="2020" name="ISME J.">
        <title>Comparative genomics reveals insights into cyanobacterial evolution and habitat adaptation.</title>
        <authorList>
            <person name="Chen M.Y."/>
            <person name="Teng W.K."/>
            <person name="Zhao L."/>
            <person name="Hu C.X."/>
            <person name="Zhou Y.K."/>
            <person name="Han B.P."/>
            <person name="Song L.R."/>
            <person name="Shu W.S."/>
        </authorList>
    </citation>
    <scope>NUCLEOTIDE SEQUENCE [LARGE SCALE GENOMIC DNA]</scope>
    <source>
        <strain evidence="1 2">FACHB-1370</strain>
    </source>
</reference>
<organism evidence="1 2">
    <name type="scientific">Planktothricoides raciborskii FACHB-1370</name>
    <dbReference type="NCBI Taxonomy" id="2949576"/>
    <lineage>
        <taxon>Bacteria</taxon>
        <taxon>Bacillati</taxon>
        <taxon>Cyanobacteriota</taxon>
        <taxon>Cyanophyceae</taxon>
        <taxon>Oscillatoriophycideae</taxon>
        <taxon>Oscillatoriales</taxon>
        <taxon>Oscillatoriaceae</taxon>
        <taxon>Planktothricoides</taxon>
    </lineage>
</organism>
<dbReference type="SUPFAM" id="SSF53448">
    <property type="entry name" value="Nucleotide-diphospho-sugar transferases"/>
    <property type="match status" value="1"/>
</dbReference>
<accession>A0ABR8E779</accession>